<keyword evidence="3" id="KW-1185">Reference proteome</keyword>
<evidence type="ECO:0000313" key="2">
    <source>
        <dbReference type="EMBL" id="KYC40037.1"/>
    </source>
</evidence>
<organism evidence="2 3">
    <name type="scientific">Scytonema hofmannii PCC 7110</name>
    <dbReference type="NCBI Taxonomy" id="128403"/>
    <lineage>
        <taxon>Bacteria</taxon>
        <taxon>Bacillati</taxon>
        <taxon>Cyanobacteriota</taxon>
        <taxon>Cyanophyceae</taxon>
        <taxon>Nostocales</taxon>
        <taxon>Scytonemataceae</taxon>
        <taxon>Scytonema</taxon>
    </lineage>
</organism>
<dbReference type="STRING" id="128403.WA1_29205"/>
<evidence type="ECO:0000256" key="1">
    <source>
        <dbReference type="SAM" id="MobiDB-lite"/>
    </source>
</evidence>
<sequence length="63" mass="6678">MVSYRVGRDFILLFASLTSLEDINKGEWGMGNSGPPLGIRGNGELGAPSGDKGQWGTRGPLWG</sequence>
<comment type="caution">
    <text evidence="2">The sequence shown here is derived from an EMBL/GenBank/DDBJ whole genome shotgun (WGS) entry which is preliminary data.</text>
</comment>
<feature type="region of interest" description="Disordered" evidence="1">
    <location>
        <begin position="34"/>
        <end position="63"/>
    </location>
</feature>
<evidence type="ECO:0000313" key="3">
    <source>
        <dbReference type="Proteomes" id="UP000076925"/>
    </source>
</evidence>
<name>A0A139X5Q4_9CYAN</name>
<dbReference type="Proteomes" id="UP000076925">
    <property type="component" value="Unassembled WGS sequence"/>
</dbReference>
<dbReference type="AlphaFoldDB" id="A0A139X5Q4"/>
<proteinExistence type="predicted"/>
<reference evidence="2 3" key="1">
    <citation type="journal article" date="2013" name="Genome Biol. Evol.">
        <title>Genomes of Stigonematalean cyanobacteria (subsection V) and the evolution of oxygenic photosynthesis from prokaryotes to plastids.</title>
        <authorList>
            <person name="Dagan T."/>
            <person name="Roettger M."/>
            <person name="Stucken K."/>
            <person name="Landan G."/>
            <person name="Koch R."/>
            <person name="Major P."/>
            <person name="Gould S.B."/>
            <person name="Goremykin V.V."/>
            <person name="Rippka R."/>
            <person name="Tandeau de Marsac N."/>
            <person name="Gugger M."/>
            <person name="Lockhart P.J."/>
            <person name="Allen J.F."/>
            <person name="Brune I."/>
            <person name="Maus I."/>
            <person name="Puhler A."/>
            <person name="Martin W.F."/>
        </authorList>
    </citation>
    <scope>NUCLEOTIDE SEQUENCE [LARGE SCALE GENOMIC DNA]</scope>
    <source>
        <strain evidence="2 3">PCC 7110</strain>
    </source>
</reference>
<protein>
    <submittedName>
        <fullName evidence="2">Uncharacterized protein</fullName>
    </submittedName>
</protein>
<gene>
    <name evidence="2" type="ORF">WA1_29205</name>
</gene>
<dbReference type="EMBL" id="ANNX02000031">
    <property type="protein sequence ID" value="KYC40037.1"/>
    <property type="molecule type" value="Genomic_DNA"/>
</dbReference>
<accession>A0A139X5Q4</accession>